<dbReference type="OrthoDB" id="9812702at2"/>
<protein>
    <recommendedName>
        <fullName evidence="7 8">Small ribosomal subunit protein bS6</fullName>
    </recommendedName>
</protein>
<keyword evidence="10" id="KW-1185">Reference proteome</keyword>
<dbReference type="GO" id="GO:0005840">
    <property type="term" value="C:ribosome"/>
    <property type="evidence" value="ECO:0007669"/>
    <property type="project" value="UniProtKB-KW"/>
</dbReference>
<evidence type="ECO:0000256" key="2">
    <source>
        <dbReference type="ARBA" id="ARBA00022730"/>
    </source>
</evidence>
<dbReference type="PANTHER" id="PTHR21011">
    <property type="entry name" value="MITOCHONDRIAL 28S RIBOSOMAL PROTEIN S6"/>
    <property type="match status" value="1"/>
</dbReference>
<dbReference type="Gene3D" id="3.30.70.60">
    <property type="match status" value="1"/>
</dbReference>
<comment type="function">
    <text evidence="6 8">Binds together with bS18 to 16S ribosomal RNA.</text>
</comment>
<dbReference type="SUPFAM" id="SSF54995">
    <property type="entry name" value="Ribosomal protein S6"/>
    <property type="match status" value="1"/>
</dbReference>
<keyword evidence="4 8" id="KW-0689">Ribosomal protein</keyword>
<evidence type="ECO:0000256" key="4">
    <source>
        <dbReference type="ARBA" id="ARBA00022980"/>
    </source>
</evidence>
<gene>
    <name evidence="8" type="primary">rpsF</name>
    <name evidence="9" type="ORF">EDD75_1472</name>
</gene>
<evidence type="ECO:0000256" key="8">
    <source>
        <dbReference type="HAMAP-Rule" id="MF_00360"/>
    </source>
</evidence>
<dbReference type="GO" id="GO:1990904">
    <property type="term" value="C:ribonucleoprotein complex"/>
    <property type="evidence" value="ECO:0007669"/>
    <property type="project" value="UniProtKB-KW"/>
</dbReference>
<sequence length="94" mass="11123">MRQYETMYILRTGIDEEATEVAINRFKSIVEENGGAVDQIDRWGKRRLAYEIDKERDGYYVVMRFKAEPPVAKELDRVFKISGDVLRHIIIRED</sequence>
<dbReference type="PANTHER" id="PTHR21011:SF1">
    <property type="entry name" value="SMALL RIBOSOMAL SUBUNIT PROTEIN BS6M"/>
    <property type="match status" value="1"/>
</dbReference>
<reference evidence="9 10" key="1">
    <citation type="submission" date="2018-11" db="EMBL/GenBank/DDBJ databases">
        <title>Genomic Encyclopedia of Type Strains, Phase IV (KMG-IV): sequencing the most valuable type-strain genomes for metagenomic binning, comparative biology and taxonomic classification.</title>
        <authorList>
            <person name="Goeker M."/>
        </authorList>
    </citation>
    <scope>NUCLEOTIDE SEQUENCE [LARGE SCALE GENOMIC DNA]</scope>
    <source>
        <strain evidence="9 10">DSM 102936</strain>
    </source>
</reference>
<evidence type="ECO:0000256" key="6">
    <source>
        <dbReference type="ARBA" id="ARBA00035104"/>
    </source>
</evidence>
<evidence type="ECO:0000256" key="1">
    <source>
        <dbReference type="ARBA" id="ARBA00009512"/>
    </source>
</evidence>
<dbReference type="Proteomes" id="UP000282654">
    <property type="component" value="Unassembled WGS sequence"/>
</dbReference>
<dbReference type="Pfam" id="PF01250">
    <property type="entry name" value="Ribosomal_S6"/>
    <property type="match status" value="1"/>
</dbReference>
<dbReference type="GO" id="GO:0003735">
    <property type="term" value="F:structural constituent of ribosome"/>
    <property type="evidence" value="ECO:0007669"/>
    <property type="project" value="InterPro"/>
</dbReference>
<keyword evidence="5 8" id="KW-0687">Ribonucleoprotein</keyword>
<dbReference type="InterPro" id="IPR035980">
    <property type="entry name" value="Ribosomal_bS6_sf"/>
</dbReference>
<organism evidence="9 10">
    <name type="scientific">Thermodesulfitimonas autotrophica</name>
    <dbReference type="NCBI Taxonomy" id="1894989"/>
    <lineage>
        <taxon>Bacteria</taxon>
        <taxon>Bacillati</taxon>
        <taxon>Bacillota</taxon>
        <taxon>Clostridia</taxon>
        <taxon>Thermoanaerobacterales</taxon>
        <taxon>Thermoanaerobacteraceae</taxon>
        <taxon>Thermodesulfitimonas</taxon>
    </lineage>
</organism>
<evidence type="ECO:0000256" key="3">
    <source>
        <dbReference type="ARBA" id="ARBA00022884"/>
    </source>
</evidence>
<dbReference type="EMBL" id="RKRE01000002">
    <property type="protein sequence ID" value="RPF47188.1"/>
    <property type="molecule type" value="Genomic_DNA"/>
</dbReference>
<dbReference type="CDD" id="cd00473">
    <property type="entry name" value="bS6"/>
    <property type="match status" value="1"/>
</dbReference>
<dbReference type="HAMAP" id="MF_00360">
    <property type="entry name" value="Ribosomal_bS6"/>
    <property type="match status" value="1"/>
</dbReference>
<dbReference type="RefSeq" id="WP_123930142.1">
    <property type="nucleotide sequence ID" value="NZ_RKRE01000002.1"/>
</dbReference>
<dbReference type="FunFam" id="3.30.70.60:FF:000002">
    <property type="entry name" value="30S ribosomal protein S6"/>
    <property type="match status" value="1"/>
</dbReference>
<dbReference type="InterPro" id="IPR014717">
    <property type="entry name" value="Transl_elong_EF1B/ribsomal_bS6"/>
</dbReference>
<name>A0A3N5BC31_9THEO</name>
<comment type="similarity">
    <text evidence="1 8">Belongs to the bacterial ribosomal protein bS6 family.</text>
</comment>
<evidence type="ECO:0000256" key="5">
    <source>
        <dbReference type="ARBA" id="ARBA00023274"/>
    </source>
</evidence>
<accession>A0A3N5BC31</accession>
<evidence type="ECO:0000313" key="9">
    <source>
        <dbReference type="EMBL" id="RPF47188.1"/>
    </source>
</evidence>
<proteinExistence type="inferred from homology"/>
<dbReference type="GO" id="GO:0070181">
    <property type="term" value="F:small ribosomal subunit rRNA binding"/>
    <property type="evidence" value="ECO:0007669"/>
    <property type="project" value="TreeGrafter"/>
</dbReference>
<evidence type="ECO:0000313" key="10">
    <source>
        <dbReference type="Proteomes" id="UP000282654"/>
    </source>
</evidence>
<dbReference type="InterPro" id="IPR000529">
    <property type="entry name" value="Ribosomal_bS6"/>
</dbReference>
<comment type="caution">
    <text evidence="9">The sequence shown here is derived from an EMBL/GenBank/DDBJ whole genome shotgun (WGS) entry which is preliminary data.</text>
</comment>
<dbReference type="GO" id="GO:0005737">
    <property type="term" value="C:cytoplasm"/>
    <property type="evidence" value="ECO:0007669"/>
    <property type="project" value="UniProtKB-ARBA"/>
</dbReference>
<evidence type="ECO:0000256" key="7">
    <source>
        <dbReference type="ARBA" id="ARBA00035294"/>
    </source>
</evidence>
<dbReference type="NCBIfam" id="TIGR00166">
    <property type="entry name" value="S6"/>
    <property type="match status" value="1"/>
</dbReference>
<keyword evidence="3 8" id="KW-0694">RNA-binding</keyword>
<dbReference type="GO" id="GO:0006412">
    <property type="term" value="P:translation"/>
    <property type="evidence" value="ECO:0007669"/>
    <property type="project" value="UniProtKB-UniRule"/>
</dbReference>
<keyword evidence="2 8" id="KW-0699">rRNA-binding</keyword>
<dbReference type="AlphaFoldDB" id="A0A3N5BC31"/>
<dbReference type="InterPro" id="IPR020814">
    <property type="entry name" value="Ribosomal_S6_plastid/chlpt"/>
</dbReference>